<dbReference type="EMBL" id="CAXAMM010018780">
    <property type="protein sequence ID" value="CAK9044184.1"/>
    <property type="molecule type" value="Genomic_DNA"/>
</dbReference>
<keyword evidence="2" id="KW-1185">Reference proteome</keyword>
<organism evidence="1 2">
    <name type="scientific">Durusdinium trenchii</name>
    <dbReference type="NCBI Taxonomy" id="1381693"/>
    <lineage>
        <taxon>Eukaryota</taxon>
        <taxon>Sar</taxon>
        <taxon>Alveolata</taxon>
        <taxon>Dinophyceae</taxon>
        <taxon>Suessiales</taxon>
        <taxon>Symbiodiniaceae</taxon>
        <taxon>Durusdinium</taxon>
    </lineage>
</organism>
<reference evidence="1 2" key="1">
    <citation type="submission" date="2024-02" db="EMBL/GenBank/DDBJ databases">
        <authorList>
            <person name="Chen Y."/>
            <person name="Shah S."/>
            <person name="Dougan E. K."/>
            <person name="Thang M."/>
            <person name="Chan C."/>
        </authorList>
    </citation>
    <scope>NUCLEOTIDE SEQUENCE [LARGE SCALE GENOMIC DNA]</scope>
</reference>
<comment type="caution">
    <text evidence="1">The sequence shown here is derived from an EMBL/GenBank/DDBJ whole genome shotgun (WGS) entry which is preliminary data.</text>
</comment>
<protein>
    <submittedName>
        <fullName evidence="1">Ankyrin-1</fullName>
    </submittedName>
</protein>
<proteinExistence type="predicted"/>
<name>A0ABP0M1V4_9DINO</name>
<gene>
    <name evidence="1" type="ORF">SCF082_LOCUS25145</name>
</gene>
<accession>A0ABP0M1V4</accession>
<evidence type="ECO:0000313" key="2">
    <source>
        <dbReference type="Proteomes" id="UP001642464"/>
    </source>
</evidence>
<evidence type="ECO:0000313" key="1">
    <source>
        <dbReference type="EMBL" id="CAK9044184.1"/>
    </source>
</evidence>
<dbReference type="Proteomes" id="UP001642464">
    <property type="component" value="Unassembled WGS sequence"/>
</dbReference>
<sequence length="193" mass="22140">MTEHGTVHPSTQLGRIIEKHHDLRLCESEKEKKEVKFILNNMWTIASFSFVLGMREKCQETVVALVNKDMDGQRPLQDSILFQYEMPALGAAVWGSGSWSPKVLIIDLMGTCKQTSPALLEQVLLFVKAWDMEPSKKLEFVRQSSLSWKCIDCPAPRCNLDQRLADYVSKQKAGLTSTSWWRKHQRRPQHHGC</sequence>